<gene>
    <name evidence="3" type="ORF">D5H78_11230</name>
</gene>
<comment type="caution">
    <text evidence="3">The sequence shown here is derived from an EMBL/GenBank/DDBJ whole genome shotgun (WGS) entry which is preliminary data.</text>
</comment>
<dbReference type="Pfam" id="PF14339">
    <property type="entry name" value="DUF4394"/>
    <property type="match status" value="1"/>
</dbReference>
<keyword evidence="4" id="KW-1185">Reference proteome</keyword>
<dbReference type="OrthoDB" id="531718at2"/>
<organism evidence="3 4">
    <name type="scientific">Vallicoccus soli</name>
    <dbReference type="NCBI Taxonomy" id="2339232"/>
    <lineage>
        <taxon>Bacteria</taxon>
        <taxon>Bacillati</taxon>
        <taxon>Actinomycetota</taxon>
        <taxon>Actinomycetes</taxon>
        <taxon>Motilibacterales</taxon>
        <taxon>Vallicoccaceae</taxon>
        <taxon>Vallicoccus</taxon>
    </lineage>
</organism>
<proteinExistence type="predicted"/>
<dbReference type="InterPro" id="IPR025507">
    <property type="entry name" value="DUF4394"/>
</dbReference>
<evidence type="ECO:0000313" key="3">
    <source>
        <dbReference type="EMBL" id="RJK96106.1"/>
    </source>
</evidence>
<feature type="domain" description="DUF4394" evidence="2">
    <location>
        <begin position="54"/>
        <end position="283"/>
    </location>
</feature>
<keyword evidence="1" id="KW-0732">Signal</keyword>
<dbReference type="AlphaFoldDB" id="A0A3A3Z112"/>
<name>A0A3A3Z112_9ACTN</name>
<evidence type="ECO:0000259" key="2">
    <source>
        <dbReference type="Pfam" id="PF14339"/>
    </source>
</evidence>
<dbReference type="EMBL" id="QZEZ01000004">
    <property type="protein sequence ID" value="RJK96106.1"/>
    <property type="molecule type" value="Genomic_DNA"/>
</dbReference>
<dbReference type="Proteomes" id="UP000265614">
    <property type="component" value="Unassembled WGS sequence"/>
</dbReference>
<evidence type="ECO:0000313" key="4">
    <source>
        <dbReference type="Proteomes" id="UP000265614"/>
    </source>
</evidence>
<accession>A0A3A3Z112</accession>
<feature type="signal peptide" evidence="1">
    <location>
        <begin position="1"/>
        <end position="21"/>
    </location>
</feature>
<protein>
    <submittedName>
        <fullName evidence="3">DUF4394 domain-containing protein</fullName>
    </submittedName>
</protein>
<dbReference type="RefSeq" id="WP_119950532.1">
    <property type="nucleotide sequence ID" value="NZ_QZEZ01000004.1"/>
</dbReference>
<feature type="chain" id="PRO_5038335178" evidence="1">
    <location>
        <begin position="22"/>
        <end position="289"/>
    </location>
</feature>
<sequence length="289" mass="28843">MRTALTSTLAAAALAAAAVTAVGTGASGTPGAARGSGGHALDGRTAVGLTVDGRLVQFRADRPSKVLGSARVRGLEGDTRLVGIDHRVQDGALYGVGEAGGVYRLDARSGRAHPVLRLSAPLQGGAFGVDFNPVANALRVVSDTGQNLRQSFAATDAGYPATVVDGPLAYTAGTTATGVAAAGYTNDDLDPATATTLFVVDTALDQVAVQAPANAGSLSPTGALGVDVGPHVGLDVVAEVRGGRTVANSALLVDRGRLYEVDLLTGRADRLGTVPGTRVVDVAVTLGGR</sequence>
<reference evidence="3 4" key="1">
    <citation type="submission" date="2018-09" db="EMBL/GenBank/DDBJ databases">
        <title>YIM 75000 draft genome.</title>
        <authorList>
            <person name="Tang S."/>
            <person name="Feng Y."/>
        </authorList>
    </citation>
    <scope>NUCLEOTIDE SEQUENCE [LARGE SCALE GENOMIC DNA]</scope>
    <source>
        <strain evidence="3 4">YIM 75000</strain>
    </source>
</reference>
<evidence type="ECO:0000256" key="1">
    <source>
        <dbReference type="SAM" id="SignalP"/>
    </source>
</evidence>